<dbReference type="InterPro" id="IPR036259">
    <property type="entry name" value="MFS_trans_sf"/>
</dbReference>
<feature type="transmembrane region" description="Helical" evidence="8">
    <location>
        <begin position="126"/>
        <end position="145"/>
    </location>
</feature>
<keyword evidence="3" id="KW-1003">Cell membrane</keyword>
<dbReference type="Gene3D" id="1.20.1250.20">
    <property type="entry name" value="MFS general substrate transporter like domains"/>
    <property type="match status" value="1"/>
</dbReference>
<dbReference type="AlphaFoldDB" id="A0A0F9RSB0"/>
<evidence type="ECO:0000256" key="4">
    <source>
        <dbReference type="ARBA" id="ARBA00022692"/>
    </source>
</evidence>
<feature type="transmembrane region" description="Helical" evidence="8">
    <location>
        <begin position="176"/>
        <end position="194"/>
    </location>
</feature>
<feature type="transmembrane region" description="Helical" evidence="8">
    <location>
        <begin position="245"/>
        <end position="264"/>
    </location>
</feature>
<organism evidence="10">
    <name type="scientific">marine sediment metagenome</name>
    <dbReference type="NCBI Taxonomy" id="412755"/>
    <lineage>
        <taxon>unclassified sequences</taxon>
        <taxon>metagenomes</taxon>
        <taxon>ecological metagenomes</taxon>
    </lineage>
</organism>
<evidence type="ECO:0000256" key="3">
    <source>
        <dbReference type="ARBA" id="ARBA00022475"/>
    </source>
</evidence>
<name>A0A0F9RSB0_9ZZZZ</name>
<keyword evidence="2" id="KW-0813">Transport</keyword>
<evidence type="ECO:0000313" key="10">
    <source>
        <dbReference type="EMBL" id="KKN59320.1"/>
    </source>
</evidence>
<feature type="transmembrane region" description="Helical" evidence="8">
    <location>
        <begin position="215"/>
        <end position="239"/>
    </location>
</feature>
<evidence type="ECO:0000256" key="2">
    <source>
        <dbReference type="ARBA" id="ARBA00022448"/>
    </source>
</evidence>
<reference evidence="10" key="1">
    <citation type="journal article" date="2015" name="Nature">
        <title>Complex archaea that bridge the gap between prokaryotes and eukaryotes.</title>
        <authorList>
            <person name="Spang A."/>
            <person name="Saw J.H."/>
            <person name="Jorgensen S.L."/>
            <person name="Zaremba-Niedzwiedzka K."/>
            <person name="Martijn J."/>
            <person name="Lind A.E."/>
            <person name="van Eijk R."/>
            <person name="Schleper C."/>
            <person name="Guy L."/>
            <person name="Ettema T.J."/>
        </authorList>
    </citation>
    <scope>NUCLEOTIDE SEQUENCE</scope>
</reference>
<dbReference type="InterPro" id="IPR050171">
    <property type="entry name" value="MFS_Transporters"/>
</dbReference>
<dbReference type="InterPro" id="IPR011701">
    <property type="entry name" value="MFS"/>
</dbReference>
<feature type="domain" description="Major facilitator superfamily (MFS) profile" evidence="9">
    <location>
        <begin position="37"/>
        <end position="365"/>
    </location>
</feature>
<dbReference type="EMBL" id="LAZR01000731">
    <property type="protein sequence ID" value="KKN59320.1"/>
    <property type="molecule type" value="Genomic_DNA"/>
</dbReference>
<feature type="transmembrane region" description="Helical" evidence="8">
    <location>
        <begin position="93"/>
        <end position="114"/>
    </location>
</feature>
<evidence type="ECO:0000256" key="1">
    <source>
        <dbReference type="ARBA" id="ARBA00004651"/>
    </source>
</evidence>
<evidence type="ECO:0000256" key="7">
    <source>
        <dbReference type="SAM" id="MobiDB-lite"/>
    </source>
</evidence>
<feature type="region of interest" description="Disordered" evidence="7">
    <location>
        <begin position="346"/>
        <end position="365"/>
    </location>
</feature>
<proteinExistence type="predicted"/>
<dbReference type="Pfam" id="PF07690">
    <property type="entry name" value="MFS_1"/>
    <property type="match status" value="1"/>
</dbReference>
<dbReference type="SUPFAM" id="SSF103473">
    <property type="entry name" value="MFS general substrate transporter"/>
    <property type="match status" value="1"/>
</dbReference>
<dbReference type="PANTHER" id="PTHR23517">
    <property type="entry name" value="RESISTANCE PROTEIN MDTM, PUTATIVE-RELATED-RELATED"/>
    <property type="match status" value="1"/>
</dbReference>
<keyword evidence="4 8" id="KW-0812">Transmembrane</keyword>
<keyword evidence="6 8" id="KW-0472">Membrane</keyword>
<comment type="subcellular location">
    <subcellularLocation>
        <location evidence="1">Cell membrane</location>
        <topology evidence="1">Multi-pass membrane protein</topology>
    </subcellularLocation>
</comment>
<dbReference type="InterPro" id="IPR020846">
    <property type="entry name" value="MFS_dom"/>
</dbReference>
<accession>A0A0F9RSB0</accession>
<gene>
    <name evidence="10" type="ORF">LCGC14_0543460</name>
</gene>
<dbReference type="GO" id="GO:0005886">
    <property type="term" value="C:plasma membrane"/>
    <property type="evidence" value="ECO:0007669"/>
    <property type="project" value="UniProtKB-SubCell"/>
</dbReference>
<keyword evidence="5 8" id="KW-1133">Transmembrane helix</keyword>
<feature type="transmembrane region" description="Helical" evidence="8">
    <location>
        <begin position="45"/>
        <end position="65"/>
    </location>
</feature>
<feature type="transmembrane region" description="Helical" evidence="8">
    <location>
        <begin position="21"/>
        <end position="39"/>
    </location>
</feature>
<sequence>MQINNVRSVPESLDPKFGGRFFSRAMGISSIFVIIYAVMNLTVNFLLTGIYFSLILIAIIVSMLLSRKEFPSIAQEHLNIINFIKNKQNLSKLAVAFFHGFFIINTYYAAILIFDLLGIVQYLNSYVLILFIVIAIVSIPVGIITDIIGRRFTIMIGLAIQALAFLILSFLTEFNIILIIIFIVFLGIGFALIYTGFNRLETELTKRSTLRDENFLFMGFLGIGSAVGVILGEVLKYLIITNPAYLTIVLLFVFICATIIVFQVHETLPSRSEKFIRPDNFDEEDLTLYKERKICLVCKGNATGFEVYVCTECGVLYCLKCAKALSTLENQCWACNTNIDQSKPIKPLEKEQEESKEGVKIHKIK</sequence>
<protein>
    <recommendedName>
        <fullName evidence="9">Major facilitator superfamily (MFS) profile domain-containing protein</fullName>
    </recommendedName>
</protein>
<evidence type="ECO:0000256" key="6">
    <source>
        <dbReference type="ARBA" id="ARBA00023136"/>
    </source>
</evidence>
<evidence type="ECO:0000259" key="9">
    <source>
        <dbReference type="PROSITE" id="PS50850"/>
    </source>
</evidence>
<feature type="transmembrane region" description="Helical" evidence="8">
    <location>
        <begin position="152"/>
        <end position="170"/>
    </location>
</feature>
<evidence type="ECO:0000256" key="8">
    <source>
        <dbReference type="SAM" id="Phobius"/>
    </source>
</evidence>
<comment type="caution">
    <text evidence="10">The sequence shown here is derived from an EMBL/GenBank/DDBJ whole genome shotgun (WGS) entry which is preliminary data.</text>
</comment>
<evidence type="ECO:0000256" key="5">
    <source>
        <dbReference type="ARBA" id="ARBA00022989"/>
    </source>
</evidence>
<dbReference type="GO" id="GO:0022857">
    <property type="term" value="F:transmembrane transporter activity"/>
    <property type="evidence" value="ECO:0007669"/>
    <property type="project" value="InterPro"/>
</dbReference>
<dbReference type="PROSITE" id="PS50850">
    <property type="entry name" value="MFS"/>
    <property type="match status" value="1"/>
</dbReference>